<dbReference type="PANTHER" id="PTHR43249:SF1">
    <property type="entry name" value="D-GLUCOSIDE 3-DEHYDROGENASE"/>
    <property type="match status" value="1"/>
</dbReference>
<evidence type="ECO:0000256" key="1">
    <source>
        <dbReference type="ARBA" id="ARBA00010928"/>
    </source>
</evidence>
<dbReference type="InterPro" id="IPR000683">
    <property type="entry name" value="Gfo/Idh/MocA-like_OxRdtase_N"/>
</dbReference>
<reference evidence="5" key="1">
    <citation type="journal article" date="2019" name="Int. J. Syst. Evol. Microbiol.">
        <title>The Global Catalogue of Microorganisms (GCM) 10K type strain sequencing project: providing services to taxonomists for standard genome sequencing and annotation.</title>
        <authorList>
            <consortium name="The Broad Institute Genomics Platform"/>
            <consortium name="The Broad Institute Genome Sequencing Center for Infectious Disease"/>
            <person name="Wu L."/>
            <person name="Ma J."/>
        </authorList>
    </citation>
    <scope>NUCLEOTIDE SEQUENCE [LARGE SCALE GENOMIC DNA]</scope>
    <source>
        <strain evidence="5">KCTC 12907</strain>
    </source>
</reference>
<name>A0ABW2F589_9BACL</name>
<dbReference type="SUPFAM" id="SSF51735">
    <property type="entry name" value="NAD(P)-binding Rossmann-fold domains"/>
    <property type="match status" value="1"/>
</dbReference>
<comment type="similarity">
    <text evidence="1">Belongs to the Gfo/Idh/MocA family.</text>
</comment>
<keyword evidence="5" id="KW-1185">Reference proteome</keyword>
<dbReference type="InterPro" id="IPR036291">
    <property type="entry name" value="NAD(P)-bd_dom_sf"/>
</dbReference>
<protein>
    <submittedName>
        <fullName evidence="4">Gfo/Idh/MocA family protein</fullName>
    </submittedName>
</protein>
<comment type="caution">
    <text evidence="4">The sequence shown here is derived from an EMBL/GenBank/DDBJ whole genome shotgun (WGS) entry which is preliminary data.</text>
</comment>
<dbReference type="SUPFAM" id="SSF55347">
    <property type="entry name" value="Glyceraldehyde-3-phosphate dehydrogenase-like, C-terminal domain"/>
    <property type="match status" value="1"/>
</dbReference>
<dbReference type="PANTHER" id="PTHR43249">
    <property type="entry name" value="UDP-N-ACETYL-2-AMINO-2-DEOXY-D-GLUCURONATE OXIDASE"/>
    <property type="match status" value="1"/>
</dbReference>
<dbReference type="Pfam" id="PF02894">
    <property type="entry name" value="GFO_IDH_MocA_C"/>
    <property type="match status" value="1"/>
</dbReference>
<evidence type="ECO:0000313" key="4">
    <source>
        <dbReference type="EMBL" id="MFC7148298.1"/>
    </source>
</evidence>
<accession>A0ABW2F589</accession>
<gene>
    <name evidence="4" type="ORF">ACFQMJ_07105</name>
</gene>
<proteinExistence type="inferred from homology"/>
<evidence type="ECO:0000313" key="5">
    <source>
        <dbReference type="Proteomes" id="UP001596378"/>
    </source>
</evidence>
<sequence length="331" mass="37127">MNNVKSNELKLCMIGAGEHAGRNVYPSFAFIHGANVVANCDLNVERARALARQCGIEHTYADYREMLEKHKPDGVLICVGPDFHAKVSMELMRAGYHVYTEKPPAVSYEQAKQVVAVSRETGKICMTGLKKRFAPAYRKAKEILDNPENGQPEIMSFIRTENNMKNTDDPKTQFLLDACVHPIDLCNYFFGKVKSLYASHKEPATYAISLKHRNGAVSTMTLTDRINGPRRYEEVTIVTDKSTIVQVHGSIDMLAFREGAPIGAYRPDFAMGRSHSIVEQGFSGEIQEFIDAIRENRQPVSHIEQSSHAPQIYEAIKKSIETGQTVFLEED</sequence>
<dbReference type="InterPro" id="IPR004104">
    <property type="entry name" value="Gfo/Idh/MocA-like_OxRdtase_C"/>
</dbReference>
<dbReference type="RefSeq" id="WP_378045447.1">
    <property type="nucleotide sequence ID" value="NZ_JBHMDN010000007.1"/>
</dbReference>
<dbReference type="EMBL" id="JBHTAI010000004">
    <property type="protein sequence ID" value="MFC7148298.1"/>
    <property type="molecule type" value="Genomic_DNA"/>
</dbReference>
<feature type="domain" description="Gfo/Idh/MocA-like oxidoreductase C-terminal" evidence="3">
    <location>
        <begin position="172"/>
        <end position="326"/>
    </location>
</feature>
<evidence type="ECO:0000259" key="3">
    <source>
        <dbReference type="Pfam" id="PF02894"/>
    </source>
</evidence>
<dbReference type="Pfam" id="PF01408">
    <property type="entry name" value="GFO_IDH_MocA"/>
    <property type="match status" value="1"/>
</dbReference>
<dbReference type="InterPro" id="IPR052515">
    <property type="entry name" value="Gfo/Idh/MocA_Oxidoreductase"/>
</dbReference>
<dbReference type="Gene3D" id="3.40.50.720">
    <property type="entry name" value="NAD(P)-binding Rossmann-like Domain"/>
    <property type="match status" value="1"/>
</dbReference>
<organism evidence="4 5">
    <name type="scientific">Cohnella cellulosilytica</name>
    <dbReference type="NCBI Taxonomy" id="986710"/>
    <lineage>
        <taxon>Bacteria</taxon>
        <taxon>Bacillati</taxon>
        <taxon>Bacillota</taxon>
        <taxon>Bacilli</taxon>
        <taxon>Bacillales</taxon>
        <taxon>Paenibacillaceae</taxon>
        <taxon>Cohnella</taxon>
    </lineage>
</organism>
<feature type="domain" description="Gfo/Idh/MocA-like oxidoreductase N-terminal" evidence="2">
    <location>
        <begin position="10"/>
        <end position="128"/>
    </location>
</feature>
<dbReference type="Gene3D" id="3.30.360.10">
    <property type="entry name" value="Dihydrodipicolinate Reductase, domain 2"/>
    <property type="match status" value="1"/>
</dbReference>
<dbReference type="Proteomes" id="UP001596378">
    <property type="component" value="Unassembled WGS sequence"/>
</dbReference>
<evidence type="ECO:0000259" key="2">
    <source>
        <dbReference type="Pfam" id="PF01408"/>
    </source>
</evidence>